<sequence>MKARITWVVLATAVLSGTLAGCGSLVPAREADTVRLRDDFRLDAPLSAATGAEAGSEWDAFFTEPRLRQVVGLALQHNRSLRASAAAVERVRAQYAITQADRIPDLDASTSATRQRVAGNTATTYAVSVGLARYEIDLFDRLGSLQGAALVRFLGQQETQAAARLSLVAEVSNAWLALAAEQQRLRLAEALRDSQQRSLDLTEQQYRLGAVSGLVRARAQTAFEAARGEAARSRAAVTQARLQLELLAGQPLDETLLPQVGDDPMLAPAAVTALPSVPAGLPSSVLLQRPDVRAAEQQLQAAAFDVGAARAARFPRLSLTATVGTRSPELDGLFKSGTGFWSLVPQLDLPLFDGGARAAQVAVTQASRQQAIANYEGVLQTAFREVADALAVRDSLAERLAAGTAQVQSAQRSLTLAEASYRLGASSQLEWLDAQRQLSTAQQALVTLRQAEQANRVALLRALGGRWDAGGPTP</sequence>
<organism evidence="3 4">
    <name type="scientific">Inhella crocodyli</name>
    <dbReference type="NCBI Taxonomy" id="2499851"/>
    <lineage>
        <taxon>Bacteria</taxon>
        <taxon>Pseudomonadati</taxon>
        <taxon>Pseudomonadota</taxon>
        <taxon>Betaproteobacteria</taxon>
        <taxon>Burkholderiales</taxon>
        <taxon>Sphaerotilaceae</taxon>
        <taxon>Inhella</taxon>
    </lineage>
</organism>
<dbReference type="PANTHER" id="PTHR30203:SF32">
    <property type="entry name" value="CATION EFFLUX SYSTEM PROTEIN CUSC"/>
    <property type="match status" value="1"/>
</dbReference>
<evidence type="ECO:0000313" key="3">
    <source>
        <dbReference type="EMBL" id="RVT87948.1"/>
    </source>
</evidence>
<keyword evidence="2" id="KW-0732">Signal</keyword>
<evidence type="ECO:0000313" key="4">
    <source>
        <dbReference type="Proteomes" id="UP000288587"/>
    </source>
</evidence>
<dbReference type="PANTHER" id="PTHR30203">
    <property type="entry name" value="OUTER MEMBRANE CATION EFFLUX PROTEIN"/>
    <property type="match status" value="1"/>
</dbReference>
<protein>
    <submittedName>
        <fullName evidence="3">Efflux transporter outer membrane subunit</fullName>
    </submittedName>
</protein>
<comment type="similarity">
    <text evidence="1 2">Belongs to the outer membrane factor (OMF) (TC 1.B.17) family.</text>
</comment>
<dbReference type="EMBL" id="SACM01000001">
    <property type="protein sequence ID" value="RVT87948.1"/>
    <property type="molecule type" value="Genomic_DNA"/>
</dbReference>
<gene>
    <name evidence="3" type="ORF">EOD73_02725</name>
</gene>
<dbReference type="InterPro" id="IPR010131">
    <property type="entry name" value="MdtP/NodT-like"/>
</dbReference>
<dbReference type="Pfam" id="PF02321">
    <property type="entry name" value="OEP"/>
    <property type="match status" value="2"/>
</dbReference>
<keyword evidence="2" id="KW-0472">Membrane</keyword>
<keyword evidence="2" id="KW-1134">Transmembrane beta strand</keyword>
<dbReference type="RefSeq" id="WP_127680633.1">
    <property type="nucleotide sequence ID" value="NZ_SACM01000001.1"/>
</dbReference>
<dbReference type="AlphaFoldDB" id="A0A3S2V4A5"/>
<dbReference type="GO" id="GO:0005886">
    <property type="term" value="C:plasma membrane"/>
    <property type="evidence" value="ECO:0007669"/>
    <property type="project" value="UniProtKB-SubCell"/>
</dbReference>
<dbReference type="SUPFAM" id="SSF56954">
    <property type="entry name" value="Outer membrane efflux proteins (OEP)"/>
    <property type="match status" value="1"/>
</dbReference>
<keyword evidence="2" id="KW-0564">Palmitate</keyword>
<dbReference type="InterPro" id="IPR003423">
    <property type="entry name" value="OMP_efflux"/>
</dbReference>
<evidence type="ECO:0000256" key="2">
    <source>
        <dbReference type="RuleBase" id="RU362097"/>
    </source>
</evidence>
<dbReference type="Proteomes" id="UP000288587">
    <property type="component" value="Unassembled WGS sequence"/>
</dbReference>
<name>A0A3S2V4A5_9BURK</name>
<dbReference type="PROSITE" id="PS51257">
    <property type="entry name" value="PROKAR_LIPOPROTEIN"/>
    <property type="match status" value="1"/>
</dbReference>
<dbReference type="NCBIfam" id="TIGR01845">
    <property type="entry name" value="outer_NodT"/>
    <property type="match status" value="1"/>
</dbReference>
<reference evidence="3 4" key="1">
    <citation type="submission" date="2019-01" db="EMBL/GenBank/DDBJ databases">
        <authorList>
            <person name="Chen W.-M."/>
        </authorList>
    </citation>
    <scope>NUCLEOTIDE SEQUENCE [LARGE SCALE GENOMIC DNA]</scope>
    <source>
        <strain evidence="3 4">CCP-18</strain>
    </source>
</reference>
<dbReference type="Gene3D" id="1.20.1600.10">
    <property type="entry name" value="Outer membrane efflux proteins (OEP)"/>
    <property type="match status" value="1"/>
</dbReference>
<dbReference type="Gene3D" id="2.20.200.10">
    <property type="entry name" value="Outer membrane efflux proteins (OEP)"/>
    <property type="match status" value="1"/>
</dbReference>
<evidence type="ECO:0000256" key="1">
    <source>
        <dbReference type="ARBA" id="ARBA00007613"/>
    </source>
</evidence>
<dbReference type="GO" id="GO:0015562">
    <property type="term" value="F:efflux transmembrane transporter activity"/>
    <property type="evidence" value="ECO:0007669"/>
    <property type="project" value="InterPro"/>
</dbReference>
<feature type="signal peptide" evidence="2">
    <location>
        <begin position="1"/>
        <end position="20"/>
    </location>
</feature>
<dbReference type="OrthoDB" id="9770517at2"/>
<proteinExistence type="inferred from homology"/>
<keyword evidence="2" id="KW-0449">Lipoprotein</keyword>
<accession>A0A3S2V4A5</accession>
<keyword evidence="2" id="KW-0812">Transmembrane</keyword>
<feature type="chain" id="PRO_5018376791" evidence="2">
    <location>
        <begin position="21"/>
        <end position="474"/>
    </location>
</feature>
<keyword evidence="4" id="KW-1185">Reference proteome</keyword>
<comment type="subcellular location">
    <subcellularLocation>
        <location evidence="2">Cell membrane</location>
        <topology evidence="2">Lipid-anchor</topology>
    </subcellularLocation>
</comment>
<comment type="caution">
    <text evidence="3">The sequence shown here is derived from an EMBL/GenBank/DDBJ whole genome shotgun (WGS) entry which is preliminary data.</text>
</comment>